<accession>A0AAN5Q3C9</accession>
<comment type="caution">
    <text evidence="2">The sequence shown here is derived from an EMBL/GenBank/DDBJ whole genome shotgun (WGS) entry which is preliminary data.</text>
</comment>
<dbReference type="Gene3D" id="3.90.1150.10">
    <property type="entry name" value="Aspartate Aminotransferase, domain 1"/>
    <property type="match status" value="1"/>
</dbReference>
<dbReference type="CDD" id="cd00609">
    <property type="entry name" value="AAT_like"/>
    <property type="match status" value="1"/>
</dbReference>
<evidence type="ECO:0000313" key="2">
    <source>
        <dbReference type="EMBL" id="HAU2397127.1"/>
    </source>
</evidence>
<proteinExistence type="predicted"/>
<evidence type="ECO:0000313" key="3">
    <source>
        <dbReference type="Proteomes" id="UP000863577"/>
    </source>
</evidence>
<dbReference type="PANTHER" id="PTHR43510:SF1">
    <property type="entry name" value="AMINOTRANSFERASE FUNCTION, HYPOTHETICAL (EUROFUNG)"/>
    <property type="match status" value="1"/>
</dbReference>
<dbReference type="Gene3D" id="3.40.640.10">
    <property type="entry name" value="Type I PLP-dependent aspartate aminotransferase-like (Major domain)"/>
    <property type="match status" value="1"/>
</dbReference>
<protein>
    <submittedName>
        <fullName evidence="2">Pyridoxal phosphate-dependent aminotransferase</fullName>
    </submittedName>
</protein>
<dbReference type="Proteomes" id="UP000863577">
    <property type="component" value="Unassembled WGS sequence"/>
</dbReference>
<dbReference type="GO" id="GO:0030170">
    <property type="term" value="F:pyridoxal phosphate binding"/>
    <property type="evidence" value="ECO:0007669"/>
    <property type="project" value="InterPro"/>
</dbReference>
<dbReference type="AlphaFoldDB" id="A0AAN5Q3C9"/>
<feature type="domain" description="Aminotransferase class I/classII large" evidence="1">
    <location>
        <begin position="49"/>
        <end position="349"/>
    </location>
</feature>
<dbReference type="PANTHER" id="PTHR43510">
    <property type="entry name" value="AMINOTRANSFERASE FUNCTION, HYPOTHETICAL (EUROFUNG)"/>
    <property type="match status" value="1"/>
</dbReference>
<gene>
    <name evidence="2" type="ORF">JBK99_12420</name>
</gene>
<evidence type="ECO:0000259" key="1">
    <source>
        <dbReference type="Pfam" id="PF00155"/>
    </source>
</evidence>
<name>A0AAN5Q3C9_LEGPN</name>
<dbReference type="InterPro" id="IPR015421">
    <property type="entry name" value="PyrdxlP-dep_Trfase_major"/>
</dbReference>
<dbReference type="EMBL" id="DACWOD010000009">
    <property type="protein sequence ID" value="HAU2397127.1"/>
    <property type="molecule type" value="Genomic_DNA"/>
</dbReference>
<dbReference type="InterPro" id="IPR015422">
    <property type="entry name" value="PyrdxlP-dep_Trfase_small"/>
</dbReference>
<keyword evidence="2" id="KW-0808">Transferase</keyword>
<dbReference type="InterPro" id="IPR015424">
    <property type="entry name" value="PyrdxlP-dep_Trfase"/>
</dbReference>
<dbReference type="SUPFAM" id="SSF53383">
    <property type="entry name" value="PLP-dependent transferases"/>
    <property type="match status" value="1"/>
</dbReference>
<dbReference type="RefSeq" id="WP_011214479.1">
    <property type="nucleotide sequence ID" value="NZ_CP174235.1"/>
</dbReference>
<organism evidence="2 3">
    <name type="scientific">Legionella pneumophila</name>
    <dbReference type="NCBI Taxonomy" id="446"/>
    <lineage>
        <taxon>Bacteria</taxon>
        <taxon>Pseudomonadati</taxon>
        <taxon>Pseudomonadota</taxon>
        <taxon>Gammaproteobacteria</taxon>
        <taxon>Legionellales</taxon>
        <taxon>Legionellaceae</taxon>
        <taxon>Legionella</taxon>
    </lineage>
</organism>
<dbReference type="InterPro" id="IPR004839">
    <property type="entry name" value="Aminotransferase_I/II_large"/>
</dbReference>
<keyword evidence="2" id="KW-0032">Aminotransferase</keyword>
<reference evidence="2" key="1">
    <citation type="journal article" date="2018" name="Genome Biol.">
        <title>SKESA: strategic k-mer extension for scrupulous assemblies.</title>
        <authorList>
            <person name="Souvorov A."/>
            <person name="Agarwala R."/>
            <person name="Lipman D.J."/>
        </authorList>
    </citation>
    <scope>NUCLEOTIDE SEQUENCE</scope>
    <source>
        <strain evidence="2">CL18-200174</strain>
    </source>
</reference>
<reference evidence="2" key="2">
    <citation type="submission" date="2019-09" db="EMBL/GenBank/DDBJ databases">
        <authorList>
            <consortium name="NCBI Pathogen Detection Project"/>
        </authorList>
    </citation>
    <scope>NUCLEOTIDE SEQUENCE</scope>
    <source>
        <strain evidence="2">CL18-200174</strain>
    </source>
</reference>
<sequence>MKKIATYTIQDWLFSIANGRFDIDLAESGIQPHRIQDLSFTENYDLNYSVDIGQEQLRQCIADMYQVDLARVMIANGSQEALYLFYRSFLSSADHVITFTPGWQQSWEVPNYIGCAVTKIPLTRETGYKIDMAQIIDSLRPNTKLIVLTSPNNPLGITCHPVDLEKLYELCCEKGIFLLNDEEYLTDYTQSIVQFGRLTGAVSSLSKIYGYPGLRVGWFIGTPSLIQDMVNYKRYTTVTNSSLCEFLALEVLKNRKQYVSDYQAMSAQGESLLREFVARWPECDMISPQGTPFAYITLPKTWNSAQFCQQLLAQHHVLIMPAEVFEDKHALRISFGRPQGLLRKGLEKLDEFINFYRVQYAN</sequence>
<dbReference type="Pfam" id="PF00155">
    <property type="entry name" value="Aminotran_1_2"/>
    <property type="match status" value="1"/>
</dbReference>
<dbReference type="GO" id="GO:0008483">
    <property type="term" value="F:transaminase activity"/>
    <property type="evidence" value="ECO:0007669"/>
    <property type="project" value="UniProtKB-KW"/>
</dbReference>